<evidence type="ECO:0000256" key="1">
    <source>
        <dbReference type="SAM" id="SignalP"/>
    </source>
</evidence>
<keyword evidence="1" id="KW-0732">Signal</keyword>
<keyword evidence="3" id="KW-1185">Reference proteome</keyword>
<feature type="signal peptide" evidence="1">
    <location>
        <begin position="1"/>
        <end position="22"/>
    </location>
</feature>
<sequence>MKIFYLFLHETILACSQCSGEADGCSAMQPDDFEPQVQIAFNDETGEMMTVTEPPSEEKLREGKDGNLGFGMQFWDERVVKYINIKLLHDSQKHVIKSREVERSELPSNSNWALGVFNNNNKRLKSITKIQPGEMTNYAGYSKDSIQLFDLSKIKSFETDNCWAEMVKINGEYHGFDKCESKPENFNLTPKEENCTLLTLDCELKETIQDGKVQKDLECDLFWKCGVEKVEKWYQLAETTPVKTADVEDYVEKEITNIRSLLN</sequence>
<gene>
    <name evidence="2" type="ORF">OKIOD_LOCUS13573</name>
</gene>
<protein>
    <submittedName>
        <fullName evidence="2">Oidioi.mRNA.OKI2018_I69.chr2.g4808.t1.cds</fullName>
    </submittedName>
</protein>
<feature type="chain" id="PRO_5046020141" evidence="1">
    <location>
        <begin position="23"/>
        <end position="263"/>
    </location>
</feature>
<dbReference type="Proteomes" id="UP001158576">
    <property type="component" value="Chromosome 2"/>
</dbReference>
<proteinExistence type="predicted"/>
<accession>A0ABN7T2S4</accession>
<reference evidence="2 3" key="1">
    <citation type="submission" date="2021-04" db="EMBL/GenBank/DDBJ databases">
        <authorList>
            <person name="Bliznina A."/>
        </authorList>
    </citation>
    <scope>NUCLEOTIDE SEQUENCE [LARGE SCALE GENOMIC DNA]</scope>
</reference>
<name>A0ABN7T2S4_OIKDI</name>
<evidence type="ECO:0000313" key="2">
    <source>
        <dbReference type="EMBL" id="CAG5110399.1"/>
    </source>
</evidence>
<dbReference type="EMBL" id="OU015567">
    <property type="protein sequence ID" value="CAG5110399.1"/>
    <property type="molecule type" value="Genomic_DNA"/>
</dbReference>
<organism evidence="2 3">
    <name type="scientific">Oikopleura dioica</name>
    <name type="common">Tunicate</name>
    <dbReference type="NCBI Taxonomy" id="34765"/>
    <lineage>
        <taxon>Eukaryota</taxon>
        <taxon>Metazoa</taxon>
        <taxon>Chordata</taxon>
        <taxon>Tunicata</taxon>
        <taxon>Appendicularia</taxon>
        <taxon>Copelata</taxon>
        <taxon>Oikopleuridae</taxon>
        <taxon>Oikopleura</taxon>
    </lineage>
</organism>
<evidence type="ECO:0000313" key="3">
    <source>
        <dbReference type="Proteomes" id="UP001158576"/>
    </source>
</evidence>